<proteinExistence type="predicted"/>
<dbReference type="GeneID" id="14495453"/>
<accession>I2H271</accession>
<gene>
    <name evidence="1" type="primary">TBLA0C06810</name>
    <name evidence="1" type="ORF">TBLA_0C06810</name>
</gene>
<organism evidence="1 2">
    <name type="scientific">Henningerozyma blattae (strain ATCC 34711 / CBS 6284 / DSM 70876 / NBRC 10599 / NRRL Y-10934 / UCD 77-7)</name>
    <name type="common">Yeast</name>
    <name type="synonym">Tetrapisispora blattae</name>
    <dbReference type="NCBI Taxonomy" id="1071380"/>
    <lineage>
        <taxon>Eukaryota</taxon>
        <taxon>Fungi</taxon>
        <taxon>Dikarya</taxon>
        <taxon>Ascomycota</taxon>
        <taxon>Saccharomycotina</taxon>
        <taxon>Saccharomycetes</taxon>
        <taxon>Saccharomycetales</taxon>
        <taxon>Saccharomycetaceae</taxon>
        <taxon>Henningerozyma</taxon>
    </lineage>
</organism>
<dbReference type="AlphaFoldDB" id="I2H271"/>
<dbReference type="HOGENOM" id="CLU_866471_0_0_1"/>
<dbReference type="OrthoDB" id="4068630at2759"/>
<dbReference type="KEGG" id="tbl:TBLA_0C06810"/>
<protein>
    <submittedName>
        <fullName evidence="1">Uncharacterized protein</fullName>
    </submittedName>
</protein>
<sequence>MLKSESSDVVNNTAYSQNISCLSLPFFLECSSAHSEKDELRQELIELGLIQVNLFTDDLEPSELKLAIDDIKSFTNEWLETQNFNYTEKEYSSNDEVVSFSFELSDIENKSTETFNNKFQFEEKAVNFNEQFYTSSEEEILDFFHRKDVDKVFPSKKKKNTSFYVYLKRQKTKQYRDSESVKSNFIANSISTKNSCQEVDKKLNCIEQVLNNYKNLDFRLYHFISNSNSNNPHQIKEAKKRCFRKYSKQQSSYWKQQRKLNIQNNVIKIPQFDSKNVLENNINILKMANLNNILSFSTNRYGNLEFFTMAQIQDPNVFNMN</sequence>
<name>I2H271_HENB6</name>
<keyword evidence="2" id="KW-1185">Reference proteome</keyword>
<reference evidence="1 2" key="1">
    <citation type="journal article" date="2011" name="Proc. Natl. Acad. Sci. U.S.A.">
        <title>Evolutionary erosion of yeast sex chromosomes by mating-type switching accidents.</title>
        <authorList>
            <person name="Gordon J.L."/>
            <person name="Armisen D."/>
            <person name="Proux-Wera E."/>
            <person name="Oheigeartaigh S.S."/>
            <person name="Byrne K.P."/>
            <person name="Wolfe K.H."/>
        </authorList>
    </citation>
    <scope>NUCLEOTIDE SEQUENCE [LARGE SCALE GENOMIC DNA]</scope>
    <source>
        <strain evidence="2">ATCC 34711 / CBS 6284 / DSM 70876 / NBRC 10599 / NRRL Y-10934 / UCD 77-7</strain>
    </source>
</reference>
<dbReference type="Proteomes" id="UP000002866">
    <property type="component" value="Chromosome 3"/>
</dbReference>
<dbReference type="InParanoid" id="I2H271"/>
<evidence type="ECO:0000313" key="2">
    <source>
        <dbReference type="Proteomes" id="UP000002866"/>
    </source>
</evidence>
<dbReference type="RefSeq" id="XP_004179992.1">
    <property type="nucleotide sequence ID" value="XM_004179944.1"/>
</dbReference>
<evidence type="ECO:0000313" key="1">
    <source>
        <dbReference type="EMBL" id="CCH60473.1"/>
    </source>
</evidence>
<dbReference type="EMBL" id="HE806318">
    <property type="protein sequence ID" value="CCH60473.1"/>
    <property type="molecule type" value="Genomic_DNA"/>
</dbReference>